<dbReference type="InterPro" id="IPR025855">
    <property type="entry name" value="Replic_Relax"/>
</dbReference>
<protein>
    <submittedName>
        <fullName evidence="1">Replication-relaxation family protein</fullName>
    </submittedName>
</protein>
<gene>
    <name evidence="1" type="ORF">Q5Y73_18580</name>
</gene>
<dbReference type="Proteomes" id="UP001231941">
    <property type="component" value="Unassembled WGS sequence"/>
</dbReference>
<dbReference type="RefSeq" id="WP_305993419.1">
    <property type="nucleotide sequence ID" value="NZ_JAVAMP010000012.1"/>
</dbReference>
<organism evidence="1 2">
    <name type="scientific">Chengkuizengella axinellae</name>
    <dbReference type="NCBI Taxonomy" id="3064388"/>
    <lineage>
        <taxon>Bacteria</taxon>
        <taxon>Bacillati</taxon>
        <taxon>Bacillota</taxon>
        <taxon>Bacilli</taxon>
        <taxon>Bacillales</taxon>
        <taxon>Paenibacillaceae</taxon>
        <taxon>Chengkuizengella</taxon>
    </lineage>
</organism>
<keyword evidence="2" id="KW-1185">Reference proteome</keyword>
<proteinExistence type="predicted"/>
<reference evidence="1 2" key="1">
    <citation type="submission" date="2023-08" db="EMBL/GenBank/DDBJ databases">
        <authorList>
            <person name="Park J.-S."/>
        </authorList>
    </citation>
    <scope>NUCLEOTIDE SEQUENCE [LARGE SCALE GENOMIC DNA]</scope>
    <source>
        <strain evidence="1 2">2205SS18-9</strain>
    </source>
</reference>
<name>A0ABT9J3G8_9BACL</name>
<evidence type="ECO:0000313" key="2">
    <source>
        <dbReference type="Proteomes" id="UP001231941"/>
    </source>
</evidence>
<dbReference type="Pfam" id="PF13814">
    <property type="entry name" value="Replic_Relax"/>
    <property type="match status" value="1"/>
</dbReference>
<comment type="caution">
    <text evidence="1">The sequence shown here is derived from an EMBL/GenBank/DDBJ whole genome shotgun (WGS) entry which is preliminary data.</text>
</comment>
<sequence>MGLARPNEQDFRILIDIYTYRVLSVQQLKQIHFPNTSDYHYRKLRNLYQDGLLIKDRMTDPKSGRKTGTCYYISHKGIEFLIKHGLLNQKDQPFNAARSHNTKMQRHVLTLNELKVQLTNWEWIDGRVIKRELPMENNTKIGGALKRDNDTRYVYLVGEIFNRKNPLKVEQMLAAHEKRISLIDKEIEKYQLKKVIIFVRTEELYSYFYHNYSGFASECWLLPYRWGIYLLKNPDSPIEQYASRKEGLFYKIKDRNYIDMYQGDIQILKTAQAQDKPFSIFTNSLLEKTIKKLVGPNVDIHSVQFQKDKIPLTIQ</sequence>
<evidence type="ECO:0000313" key="1">
    <source>
        <dbReference type="EMBL" id="MDP5276108.1"/>
    </source>
</evidence>
<dbReference type="EMBL" id="JAVAMP010000012">
    <property type="protein sequence ID" value="MDP5276108.1"/>
    <property type="molecule type" value="Genomic_DNA"/>
</dbReference>
<accession>A0ABT9J3G8</accession>